<protein>
    <recommendedName>
        <fullName evidence="9">Gustatory receptor</fullName>
    </recommendedName>
</protein>
<evidence type="ECO:0000256" key="2">
    <source>
        <dbReference type="ARBA" id="ARBA00022692"/>
    </source>
</evidence>
<evidence type="ECO:0000256" key="6">
    <source>
        <dbReference type="SAM" id="Phobius"/>
    </source>
</evidence>
<comment type="subcellular location">
    <subcellularLocation>
        <location evidence="1">Membrane</location>
        <topology evidence="1">Multi-pass membrane protein</topology>
    </subcellularLocation>
</comment>
<feature type="transmembrane region" description="Helical" evidence="6">
    <location>
        <begin position="45"/>
        <end position="66"/>
    </location>
</feature>
<comment type="caution">
    <text evidence="7">The sequence shown here is derived from an EMBL/GenBank/DDBJ whole genome shotgun (WGS) entry which is preliminary data.</text>
</comment>
<name>A0A1D2MJA6_ORCCI</name>
<feature type="transmembrane region" description="Helical" evidence="6">
    <location>
        <begin position="339"/>
        <end position="359"/>
    </location>
</feature>
<feature type="transmembrane region" description="Helical" evidence="6">
    <location>
        <begin position="233"/>
        <end position="253"/>
    </location>
</feature>
<dbReference type="GO" id="GO:0016020">
    <property type="term" value="C:membrane"/>
    <property type="evidence" value="ECO:0007669"/>
    <property type="project" value="UniProtKB-SubCell"/>
</dbReference>
<evidence type="ECO:0000256" key="5">
    <source>
        <dbReference type="ARBA" id="ARBA00023170"/>
    </source>
</evidence>
<evidence type="ECO:0000256" key="4">
    <source>
        <dbReference type="ARBA" id="ARBA00023136"/>
    </source>
</evidence>
<reference evidence="7 8" key="1">
    <citation type="journal article" date="2016" name="Genome Biol. Evol.">
        <title>Gene Family Evolution Reflects Adaptation to Soil Environmental Stressors in the Genome of the Collembolan Orchesella cincta.</title>
        <authorList>
            <person name="Faddeeva-Vakhrusheva A."/>
            <person name="Derks M.F."/>
            <person name="Anvar S.Y."/>
            <person name="Agamennone V."/>
            <person name="Suring W."/>
            <person name="Smit S."/>
            <person name="van Straalen N.M."/>
            <person name="Roelofs D."/>
        </authorList>
    </citation>
    <scope>NUCLEOTIDE SEQUENCE [LARGE SCALE GENOMIC DNA]</scope>
    <source>
        <tissue evidence="7">Mixed pool</tissue>
    </source>
</reference>
<dbReference type="GO" id="GO:0051606">
    <property type="term" value="P:detection of stimulus"/>
    <property type="evidence" value="ECO:0007669"/>
    <property type="project" value="UniProtKB-ARBA"/>
</dbReference>
<dbReference type="AlphaFoldDB" id="A0A1D2MJA6"/>
<sequence>MVLKRMWMNKTDFVNLMNYLRKTTDSSLAQRQPQDKIRRFTWSNLIQSNIFIGLLCPIYLTMSAAYVNEQVLTPMNCFGIPLPWKNTDLTTKAQDVFGFGWLLSNYTNQTVIKLESLPVKSSEIWYGVLATIIEISAITRSVTRYFSSLFLLAGVLTFWNAICLNVSRLTTSYSNTDLKSDLNSDTDTTPDSNNTIVIVNYGRFISISIFDEDGPSLHNWECVYTIYKELRTLSHLINSAFGSIITVTMARAILFNSANVDHALYGQDFMKKILLLLLTVHDTAVFLLAADACNRMDGFKIWLSKDENRKTVPLDQLNVVLNEINTATVGIRGNNMFTITYSLLWSVVGTVVTYFIICVEARKNL</sequence>
<dbReference type="Proteomes" id="UP000094527">
    <property type="component" value="Unassembled WGS sequence"/>
</dbReference>
<keyword evidence="3 6" id="KW-1133">Transmembrane helix</keyword>
<dbReference type="EMBL" id="LJIJ01001073">
    <property type="protein sequence ID" value="ODM93117.1"/>
    <property type="molecule type" value="Genomic_DNA"/>
</dbReference>
<evidence type="ECO:0000313" key="7">
    <source>
        <dbReference type="EMBL" id="ODM93117.1"/>
    </source>
</evidence>
<keyword evidence="2 6" id="KW-0812">Transmembrane</keyword>
<evidence type="ECO:0000313" key="8">
    <source>
        <dbReference type="Proteomes" id="UP000094527"/>
    </source>
</evidence>
<keyword evidence="4 6" id="KW-0472">Membrane</keyword>
<feature type="transmembrane region" description="Helical" evidence="6">
    <location>
        <begin position="149"/>
        <end position="167"/>
    </location>
</feature>
<keyword evidence="5" id="KW-0675">Receptor</keyword>
<gene>
    <name evidence="7" type="ORF">Ocin01_13561</name>
</gene>
<dbReference type="OrthoDB" id="6366728at2759"/>
<dbReference type="GO" id="GO:0038023">
    <property type="term" value="F:signaling receptor activity"/>
    <property type="evidence" value="ECO:0007669"/>
    <property type="project" value="UniProtKB-ARBA"/>
</dbReference>
<accession>A0A1D2MJA6</accession>
<organism evidence="7 8">
    <name type="scientific">Orchesella cincta</name>
    <name type="common">Springtail</name>
    <name type="synonym">Podura cincta</name>
    <dbReference type="NCBI Taxonomy" id="48709"/>
    <lineage>
        <taxon>Eukaryota</taxon>
        <taxon>Metazoa</taxon>
        <taxon>Ecdysozoa</taxon>
        <taxon>Arthropoda</taxon>
        <taxon>Hexapoda</taxon>
        <taxon>Collembola</taxon>
        <taxon>Entomobryomorpha</taxon>
        <taxon>Entomobryoidea</taxon>
        <taxon>Orchesellidae</taxon>
        <taxon>Orchesellinae</taxon>
        <taxon>Orchesella</taxon>
    </lineage>
</organism>
<evidence type="ECO:0000256" key="3">
    <source>
        <dbReference type="ARBA" id="ARBA00022989"/>
    </source>
</evidence>
<dbReference type="PANTHER" id="PTHR21421:SF29">
    <property type="entry name" value="GUSTATORY RECEPTOR 5A FOR TREHALOSE-RELATED"/>
    <property type="match status" value="1"/>
</dbReference>
<evidence type="ECO:0000256" key="1">
    <source>
        <dbReference type="ARBA" id="ARBA00004141"/>
    </source>
</evidence>
<proteinExistence type="predicted"/>
<dbReference type="PANTHER" id="PTHR21421">
    <property type="entry name" value="GUSTATORY RECEPTOR"/>
    <property type="match status" value="1"/>
</dbReference>
<dbReference type="GO" id="GO:0007606">
    <property type="term" value="P:sensory perception of chemical stimulus"/>
    <property type="evidence" value="ECO:0007669"/>
    <property type="project" value="TreeGrafter"/>
</dbReference>
<keyword evidence="8" id="KW-1185">Reference proteome</keyword>
<evidence type="ECO:0008006" key="9">
    <source>
        <dbReference type="Google" id="ProtNLM"/>
    </source>
</evidence>